<dbReference type="EMBL" id="JACGCM010001879">
    <property type="protein sequence ID" value="KAF6147764.1"/>
    <property type="molecule type" value="Genomic_DNA"/>
</dbReference>
<feature type="transmembrane region" description="Helical" evidence="1">
    <location>
        <begin position="12"/>
        <end position="31"/>
    </location>
</feature>
<accession>A0A7J7LYW7</accession>
<keyword evidence="1" id="KW-1133">Transmembrane helix</keyword>
<organism evidence="2 3">
    <name type="scientific">Kingdonia uniflora</name>
    <dbReference type="NCBI Taxonomy" id="39325"/>
    <lineage>
        <taxon>Eukaryota</taxon>
        <taxon>Viridiplantae</taxon>
        <taxon>Streptophyta</taxon>
        <taxon>Embryophyta</taxon>
        <taxon>Tracheophyta</taxon>
        <taxon>Spermatophyta</taxon>
        <taxon>Magnoliopsida</taxon>
        <taxon>Ranunculales</taxon>
        <taxon>Circaeasteraceae</taxon>
        <taxon>Kingdonia</taxon>
    </lineage>
</organism>
<evidence type="ECO:0000256" key="1">
    <source>
        <dbReference type="SAM" id="Phobius"/>
    </source>
</evidence>
<keyword evidence="1" id="KW-0812">Transmembrane</keyword>
<reference evidence="2 3" key="1">
    <citation type="journal article" date="2020" name="IScience">
        <title>Genome Sequencing of the Endangered Kingdonia uniflora (Circaeasteraceae, Ranunculales) Reveals Potential Mechanisms of Evolutionary Specialization.</title>
        <authorList>
            <person name="Sun Y."/>
            <person name="Deng T."/>
            <person name="Zhang A."/>
            <person name="Moore M.J."/>
            <person name="Landis J.B."/>
            <person name="Lin N."/>
            <person name="Zhang H."/>
            <person name="Zhang X."/>
            <person name="Huang J."/>
            <person name="Zhang X."/>
            <person name="Sun H."/>
            <person name="Wang H."/>
        </authorList>
    </citation>
    <scope>NUCLEOTIDE SEQUENCE [LARGE SCALE GENOMIC DNA]</scope>
    <source>
        <strain evidence="2">TB1705</strain>
        <tissue evidence="2">Leaf</tissue>
    </source>
</reference>
<dbReference type="AlphaFoldDB" id="A0A7J7LYW7"/>
<name>A0A7J7LYW7_9MAGN</name>
<keyword evidence="3" id="KW-1185">Reference proteome</keyword>
<sequence length="68" mass="7996">MLLHVVNMWLSRNTLFIFFGFISSTVVMMRYSSITQTKKVSVFSRRKKGLSFSLFTTVGHQSQFLWKI</sequence>
<proteinExistence type="predicted"/>
<gene>
    <name evidence="2" type="ORF">GIB67_006737</name>
</gene>
<comment type="caution">
    <text evidence="2">The sequence shown here is derived from an EMBL/GenBank/DDBJ whole genome shotgun (WGS) entry which is preliminary data.</text>
</comment>
<evidence type="ECO:0000313" key="2">
    <source>
        <dbReference type="EMBL" id="KAF6147764.1"/>
    </source>
</evidence>
<evidence type="ECO:0000313" key="3">
    <source>
        <dbReference type="Proteomes" id="UP000541444"/>
    </source>
</evidence>
<protein>
    <submittedName>
        <fullName evidence="2">Uncharacterized protein</fullName>
    </submittedName>
</protein>
<keyword evidence="1" id="KW-0472">Membrane</keyword>
<dbReference type="Proteomes" id="UP000541444">
    <property type="component" value="Unassembled WGS sequence"/>
</dbReference>